<dbReference type="GO" id="GO:0004523">
    <property type="term" value="F:RNA-DNA hybrid ribonuclease activity"/>
    <property type="evidence" value="ECO:0007669"/>
    <property type="project" value="UniProtKB-EC"/>
</dbReference>
<feature type="domain" description="Reverse transcriptase" evidence="12">
    <location>
        <begin position="86"/>
        <end position="265"/>
    </location>
</feature>
<reference evidence="14" key="1">
    <citation type="submission" date="2025-08" db="UniProtKB">
        <authorList>
            <consortium name="Ensembl"/>
        </authorList>
    </citation>
    <scope>IDENTIFICATION</scope>
</reference>
<dbReference type="FunFam" id="1.10.340.70:FF:000001">
    <property type="entry name" value="Retrovirus-related Pol polyprotein from transposon gypsy-like Protein"/>
    <property type="match status" value="1"/>
</dbReference>
<dbReference type="FunFam" id="3.30.420.10:FF:000032">
    <property type="entry name" value="Retrovirus-related Pol polyprotein from transposon 297-like Protein"/>
    <property type="match status" value="1"/>
</dbReference>
<keyword evidence="9" id="KW-0695">RNA-directed DNA polymerase</keyword>
<dbReference type="PANTHER" id="PTHR37984">
    <property type="entry name" value="PROTEIN CBG26694"/>
    <property type="match status" value="1"/>
</dbReference>
<keyword evidence="15" id="KW-1185">Reference proteome</keyword>
<dbReference type="SUPFAM" id="SSF56672">
    <property type="entry name" value="DNA/RNA polymerases"/>
    <property type="match status" value="1"/>
</dbReference>
<accession>A0A8C7Z3A3</accession>
<dbReference type="Pfam" id="PF00665">
    <property type="entry name" value="rve"/>
    <property type="match status" value="1"/>
</dbReference>
<dbReference type="EC" id="3.1.26.4" evidence="2"/>
<dbReference type="InterPro" id="IPR050951">
    <property type="entry name" value="Retrovirus_Pol_polyprotein"/>
</dbReference>
<dbReference type="InterPro" id="IPR043502">
    <property type="entry name" value="DNA/RNA_pol_sf"/>
</dbReference>
<dbReference type="InterPro" id="IPR041588">
    <property type="entry name" value="Integrase_H2C2"/>
</dbReference>
<evidence type="ECO:0000313" key="14">
    <source>
        <dbReference type="Ensembl" id="ENSOSIP00000035590.1"/>
    </source>
</evidence>
<dbReference type="Gene3D" id="3.30.70.270">
    <property type="match status" value="2"/>
</dbReference>
<evidence type="ECO:0000256" key="10">
    <source>
        <dbReference type="ARBA" id="ARBA00023268"/>
    </source>
</evidence>
<dbReference type="FunFam" id="3.30.70.270:FF:000020">
    <property type="entry name" value="Transposon Tf2-6 polyprotein-like Protein"/>
    <property type="match status" value="1"/>
</dbReference>
<dbReference type="GO" id="GO:0015074">
    <property type="term" value="P:DNA integration"/>
    <property type="evidence" value="ECO:0007669"/>
    <property type="project" value="InterPro"/>
</dbReference>
<evidence type="ECO:0000256" key="9">
    <source>
        <dbReference type="ARBA" id="ARBA00022918"/>
    </source>
</evidence>
<keyword evidence="8" id="KW-0378">Hydrolase</keyword>
<evidence type="ECO:0000259" key="13">
    <source>
        <dbReference type="PROSITE" id="PS50994"/>
    </source>
</evidence>
<dbReference type="InterPro" id="IPR041577">
    <property type="entry name" value="RT_RNaseH_2"/>
</dbReference>
<dbReference type="Gene3D" id="3.10.10.10">
    <property type="entry name" value="HIV Type 1 Reverse Transcriptase, subunit A, domain 1"/>
    <property type="match status" value="1"/>
</dbReference>
<reference evidence="14" key="2">
    <citation type="submission" date="2025-09" db="UniProtKB">
        <authorList>
            <consortium name="Ensembl"/>
        </authorList>
    </citation>
    <scope>IDENTIFICATION</scope>
</reference>
<dbReference type="Gene3D" id="3.30.420.10">
    <property type="entry name" value="Ribonuclease H-like superfamily/Ribonuclease H"/>
    <property type="match status" value="1"/>
</dbReference>
<dbReference type="PROSITE" id="PS50878">
    <property type="entry name" value="RT_POL"/>
    <property type="match status" value="1"/>
</dbReference>
<dbReference type="GO" id="GO:0003964">
    <property type="term" value="F:RNA-directed DNA polymerase activity"/>
    <property type="evidence" value="ECO:0007669"/>
    <property type="project" value="UniProtKB-KW"/>
</dbReference>
<dbReference type="Proteomes" id="UP000694383">
    <property type="component" value="Unplaced"/>
</dbReference>
<dbReference type="Pfam" id="PF17921">
    <property type="entry name" value="Integrase_H2C2"/>
    <property type="match status" value="1"/>
</dbReference>
<name>A0A8C7Z3A3_9TELE</name>
<dbReference type="PANTHER" id="PTHR37984:SF5">
    <property type="entry name" value="PROTEIN NYNRIN-LIKE"/>
    <property type="match status" value="1"/>
</dbReference>
<dbReference type="InterPro" id="IPR043128">
    <property type="entry name" value="Rev_trsase/Diguanyl_cyclase"/>
</dbReference>
<dbReference type="InterPro" id="IPR012337">
    <property type="entry name" value="RNaseH-like_sf"/>
</dbReference>
<evidence type="ECO:0000256" key="5">
    <source>
        <dbReference type="ARBA" id="ARBA00022695"/>
    </source>
</evidence>
<evidence type="ECO:0000313" key="15">
    <source>
        <dbReference type="Proteomes" id="UP000694383"/>
    </source>
</evidence>
<evidence type="ECO:0000256" key="4">
    <source>
        <dbReference type="ARBA" id="ARBA00022679"/>
    </source>
</evidence>
<dbReference type="SUPFAM" id="SSF53098">
    <property type="entry name" value="Ribonuclease H-like"/>
    <property type="match status" value="1"/>
</dbReference>
<protein>
    <recommendedName>
        <fullName evidence="11">Gypsy retrotransposon integrase-like protein 1</fullName>
        <ecNumber evidence="2">3.1.26.4</ecNumber>
    </recommendedName>
</protein>
<proteinExistence type="inferred from homology"/>
<dbReference type="CDD" id="cd09274">
    <property type="entry name" value="RNase_HI_RT_Ty3"/>
    <property type="match status" value="1"/>
</dbReference>
<dbReference type="FunFam" id="3.10.10.10:FF:000007">
    <property type="entry name" value="Retrovirus-related Pol polyprotein from transposon 17.6-like Protein"/>
    <property type="match status" value="1"/>
</dbReference>
<dbReference type="Pfam" id="PF17919">
    <property type="entry name" value="RT_RNaseH_2"/>
    <property type="match status" value="1"/>
</dbReference>
<keyword evidence="3" id="KW-0645">Protease</keyword>
<sequence>MPECSSVEENEDAHGSICLQGCDTDGADSRNQLTIRWPTVTSCILGQTSLEQHTIFLQDAVPVRSRAYRVSPMKKKIIEEQVAKMLSDNIIEPSQSAWASPVVLVHKPDGTYHFCVDYRRVNAKTFPDAYPMPIIHDILESLEGASWFSSLDLKAGYWQVEMSKHSIPYTAFTTHLGLYQFRCMPFGLKNAAATFQRLMEKVLGELRGKVCFVYKDDIIVYSKTKEDHLRHLGAVFDKLKSANLSLNMTKCHFFKRQLRFLGHLVSEKGVEVDPEKTQAVTHFPTPTDIKTLQRFLGLPGWYHKFITRFADIAAPLNHLKKKGVECCWTKECQTSMDTLKRALKSPPILSQPDVRLTFQVHTDASEVGLGAILTQEGHEGEQVIAYASRVLKGLEKNYSTSEKECLTDHAALSWAFNCPKTSSRLTRWILRLQQFQFRVLYRKGCLNMGPDALSRAIEPLVIRPSPEISPVTINPALCLKISSKVFSDLPATLSEIAEEQDKDPTVCDLRQSYLNGSPYRRTIEGFETHQGVLYRRAPLRDQGLKYQLVVPKTLRAEFLRYFHDNPLGGHLGQLKTLLRVLEVAWWPSVRKDVWEHTKTCHSCQRLKVDNTKPAGLLQSTSVHSPGEMLGIDIMGPFPRSKKSNMVLVVVVDYYTKWVEMFPLKDAKTPCLIRILREEIFTHGGVPKYLVSDRGPHFTSHLIKELCNGWGVIPKLTTSYHPQTNLSERFNRTIKTMIASFVRQDHNTWDQWIPEFRFAINTAQQENTGKTPAELALGRTIHGPLERLIHKPPSPDQRSAYTLVERQQRMAE</sequence>
<keyword evidence="5" id="KW-0548">Nucleotidyltransferase</keyword>
<feature type="domain" description="Integrase catalytic" evidence="13">
    <location>
        <begin position="621"/>
        <end position="779"/>
    </location>
</feature>
<evidence type="ECO:0000259" key="12">
    <source>
        <dbReference type="PROSITE" id="PS50878"/>
    </source>
</evidence>
<organism evidence="14 15">
    <name type="scientific">Oryzias sinensis</name>
    <name type="common">Chinese medaka</name>
    <dbReference type="NCBI Taxonomy" id="183150"/>
    <lineage>
        <taxon>Eukaryota</taxon>
        <taxon>Metazoa</taxon>
        <taxon>Chordata</taxon>
        <taxon>Craniata</taxon>
        <taxon>Vertebrata</taxon>
        <taxon>Euteleostomi</taxon>
        <taxon>Actinopterygii</taxon>
        <taxon>Neopterygii</taxon>
        <taxon>Teleostei</taxon>
        <taxon>Neoteleostei</taxon>
        <taxon>Acanthomorphata</taxon>
        <taxon>Ovalentaria</taxon>
        <taxon>Atherinomorphae</taxon>
        <taxon>Beloniformes</taxon>
        <taxon>Adrianichthyidae</taxon>
        <taxon>Oryziinae</taxon>
        <taxon>Oryzias</taxon>
    </lineage>
</organism>
<evidence type="ECO:0000256" key="11">
    <source>
        <dbReference type="ARBA" id="ARBA00039658"/>
    </source>
</evidence>
<dbReference type="Gene3D" id="1.10.340.70">
    <property type="match status" value="1"/>
</dbReference>
<dbReference type="GO" id="GO:0008233">
    <property type="term" value="F:peptidase activity"/>
    <property type="evidence" value="ECO:0007669"/>
    <property type="project" value="UniProtKB-KW"/>
</dbReference>
<evidence type="ECO:0000256" key="8">
    <source>
        <dbReference type="ARBA" id="ARBA00022801"/>
    </source>
</evidence>
<dbReference type="CDD" id="cd01647">
    <property type="entry name" value="RT_LTR"/>
    <property type="match status" value="1"/>
</dbReference>
<keyword evidence="4" id="KW-0808">Transferase</keyword>
<comment type="similarity">
    <text evidence="1">Belongs to the beta type-B retroviral polymerase family. HERV class-II K(HML-2) pol subfamily.</text>
</comment>
<evidence type="ECO:0000256" key="1">
    <source>
        <dbReference type="ARBA" id="ARBA00010879"/>
    </source>
</evidence>
<dbReference type="InterPro" id="IPR036397">
    <property type="entry name" value="RNaseH_sf"/>
</dbReference>
<dbReference type="GeneTree" id="ENSGT01100000263500"/>
<dbReference type="PROSITE" id="PS50994">
    <property type="entry name" value="INTEGRASE"/>
    <property type="match status" value="1"/>
</dbReference>
<evidence type="ECO:0000256" key="3">
    <source>
        <dbReference type="ARBA" id="ARBA00022670"/>
    </source>
</evidence>
<dbReference type="Ensembl" id="ENSOSIT00000037522.1">
    <property type="protein sequence ID" value="ENSOSIP00000035590.1"/>
    <property type="gene ID" value="ENSOSIG00000017773.1"/>
</dbReference>
<dbReference type="GO" id="GO:0003676">
    <property type="term" value="F:nucleic acid binding"/>
    <property type="evidence" value="ECO:0007669"/>
    <property type="project" value="InterPro"/>
</dbReference>
<dbReference type="AlphaFoldDB" id="A0A8C7Z3A3"/>
<dbReference type="InterPro" id="IPR000477">
    <property type="entry name" value="RT_dom"/>
</dbReference>
<keyword evidence="6" id="KW-0540">Nuclease</keyword>
<evidence type="ECO:0000256" key="6">
    <source>
        <dbReference type="ARBA" id="ARBA00022722"/>
    </source>
</evidence>
<dbReference type="InterPro" id="IPR001584">
    <property type="entry name" value="Integrase_cat-core"/>
</dbReference>
<evidence type="ECO:0000256" key="2">
    <source>
        <dbReference type="ARBA" id="ARBA00012180"/>
    </source>
</evidence>
<keyword evidence="10" id="KW-0511">Multifunctional enzyme</keyword>
<evidence type="ECO:0000256" key="7">
    <source>
        <dbReference type="ARBA" id="ARBA00022759"/>
    </source>
</evidence>
<dbReference type="Pfam" id="PF00078">
    <property type="entry name" value="RVT_1"/>
    <property type="match status" value="1"/>
</dbReference>
<keyword evidence="7" id="KW-0255">Endonuclease</keyword>
<dbReference type="GO" id="GO:0006508">
    <property type="term" value="P:proteolysis"/>
    <property type="evidence" value="ECO:0007669"/>
    <property type="project" value="UniProtKB-KW"/>
</dbReference>